<dbReference type="SUPFAM" id="SSF48371">
    <property type="entry name" value="ARM repeat"/>
    <property type="match status" value="2"/>
</dbReference>
<dbReference type="PANTHER" id="PTHR14716:SF0">
    <property type="entry name" value="CILIA- AND FLAGELLA-ASSOCIATED PROTEIN 69"/>
    <property type="match status" value="1"/>
</dbReference>
<dbReference type="GO" id="GO:1902093">
    <property type="term" value="P:positive regulation of flagellated sperm motility"/>
    <property type="evidence" value="ECO:0007669"/>
    <property type="project" value="TreeGrafter"/>
</dbReference>
<dbReference type="InterPro" id="IPR048732">
    <property type="entry name" value="CFA69"/>
</dbReference>
<accession>A0AAD9JXV5</accession>
<dbReference type="AlphaFoldDB" id="A0AAD9JXV5"/>
<dbReference type="EMBL" id="JAODUP010000122">
    <property type="protein sequence ID" value="KAK2161054.1"/>
    <property type="molecule type" value="Genomic_DNA"/>
</dbReference>
<evidence type="ECO:0000313" key="2">
    <source>
        <dbReference type="EMBL" id="KAK2161054.1"/>
    </source>
</evidence>
<dbReference type="InterPro" id="IPR048733">
    <property type="entry name" value="CFA69_ARM_dom"/>
</dbReference>
<feature type="domain" description="Cilia- and flagella-associated protein 69 ARM repeats" evidence="1">
    <location>
        <begin position="43"/>
        <end position="743"/>
    </location>
</feature>
<organism evidence="2 3">
    <name type="scientific">Paralvinella palmiformis</name>
    <dbReference type="NCBI Taxonomy" id="53620"/>
    <lineage>
        <taxon>Eukaryota</taxon>
        <taxon>Metazoa</taxon>
        <taxon>Spiralia</taxon>
        <taxon>Lophotrochozoa</taxon>
        <taxon>Annelida</taxon>
        <taxon>Polychaeta</taxon>
        <taxon>Sedentaria</taxon>
        <taxon>Canalipalpata</taxon>
        <taxon>Terebellida</taxon>
        <taxon>Terebelliformia</taxon>
        <taxon>Alvinellidae</taxon>
        <taxon>Paralvinella</taxon>
    </lineage>
</organism>
<protein>
    <recommendedName>
        <fullName evidence="1">Cilia- and flagella-associated protein 69 ARM repeats domain-containing protein</fullName>
    </recommendedName>
</protein>
<dbReference type="GO" id="GO:0097225">
    <property type="term" value="C:sperm midpiece"/>
    <property type="evidence" value="ECO:0007669"/>
    <property type="project" value="TreeGrafter"/>
</dbReference>
<dbReference type="Proteomes" id="UP001208570">
    <property type="component" value="Unassembled WGS sequence"/>
</dbReference>
<proteinExistence type="predicted"/>
<dbReference type="InterPro" id="IPR016024">
    <property type="entry name" value="ARM-type_fold"/>
</dbReference>
<reference evidence="2" key="1">
    <citation type="journal article" date="2023" name="Mol. Biol. Evol.">
        <title>Third-Generation Sequencing Reveals the Adaptive Role of the Epigenome in Three Deep-Sea Polychaetes.</title>
        <authorList>
            <person name="Perez M."/>
            <person name="Aroh O."/>
            <person name="Sun Y."/>
            <person name="Lan Y."/>
            <person name="Juniper S.K."/>
            <person name="Young C.R."/>
            <person name="Angers B."/>
            <person name="Qian P.Y."/>
        </authorList>
    </citation>
    <scope>NUCLEOTIDE SEQUENCE</scope>
    <source>
        <strain evidence="2">P08H-3</strain>
    </source>
</reference>
<dbReference type="InterPro" id="IPR011989">
    <property type="entry name" value="ARM-like"/>
</dbReference>
<comment type="caution">
    <text evidence="2">The sequence shown here is derived from an EMBL/GenBank/DDBJ whole genome shotgun (WGS) entry which is preliminary data.</text>
</comment>
<evidence type="ECO:0000313" key="3">
    <source>
        <dbReference type="Proteomes" id="UP001208570"/>
    </source>
</evidence>
<evidence type="ECO:0000259" key="1">
    <source>
        <dbReference type="Pfam" id="PF21049"/>
    </source>
</evidence>
<sequence length="853" mass="96373">MATLSVGVTQAVKSSDSTLPLTMSGTVTRQFVDSQQKTDKTQIPLVSHVITDEDIGALQVMKDLVSVFKILNVCADRVDDNPYYISPMVDILKICSLPFLKEKSSDEMSYEQIAIESIAQLGYLMRVPCKEIRLQICDTLIKFYSEKPPKQELQNHKPNTLIYNRRIIEKSDVSETLVKSLALLENDVDVRIQVLTVLEKLAKHSESNCNQMLKAEAAHRLCSRLMDYDASQQLIFKSVEVLWNLLENGSTDEVTKQMDDVICIGQLQDAFIQQLTQGYSHFHRQLRNDLLIIASMVARTNPHAPFVETGFVKHLTLFATFQEVKSYNALVKHLKLLQNHEDFELKKLFINILVILSQDPAVIPLLSDGKLLLALFSYVKANEMMSPPREWTVSQFEELQLLALAALAQLGPLMIDDYMTCQGSTRLLLLLEWCVGSDDFGGSGNSLHGVGGYGNKRAQMRRCLRLIRSMVSTTDENVLQDLADQGAINQLITILSFLLKKAETDSEDSIDVEMQYDMLFILSTLCDNDAHRKEIFGNQGVDVLIKYLKKDPKLLSSGLGHHTLLLAAVDCIWCAVVGCYLTEDYYLEKDGIFLLIDLLETCPKNTHNLVLGCLLDLAENPKTINHIHAWRGTDDITAGHLLCNIWREEERDIGTVRDVTGAIADISRPLMGELQAKQGVVPLPANCPSQAIVDVSENMRAKIYALFSKIGFIELAGLTTEDHVTLTIIEHYLDFKLGEVWTEMISELEQEEVRPITPDQEALEAISRTIEDRADHVLQVQKDLLDSQHQQDLIDEQEHYAEIRENHRQKEKAMKNFSEYVARTSNYTLLKAAKERQELSIDASRVQTNYKAL</sequence>
<dbReference type="PANTHER" id="PTHR14716">
    <property type="entry name" value="CILIA- AND FLAGELLA-ASSOCIATED PROTEIN 69"/>
    <property type="match status" value="1"/>
</dbReference>
<dbReference type="Gene3D" id="1.25.10.10">
    <property type="entry name" value="Leucine-rich Repeat Variant"/>
    <property type="match status" value="2"/>
</dbReference>
<name>A0AAD9JXV5_9ANNE</name>
<dbReference type="GO" id="GO:0097730">
    <property type="term" value="C:non-motile cilium"/>
    <property type="evidence" value="ECO:0007669"/>
    <property type="project" value="TreeGrafter"/>
</dbReference>
<dbReference type="Pfam" id="PF21049">
    <property type="entry name" value="CFA69_ARM_rpt"/>
    <property type="match status" value="1"/>
</dbReference>
<gene>
    <name evidence="2" type="ORF">LSH36_122g08024</name>
</gene>
<keyword evidence="3" id="KW-1185">Reference proteome</keyword>